<dbReference type="Proteomes" id="UP000291562">
    <property type="component" value="Chromosome"/>
</dbReference>
<feature type="chain" id="PRO_5018991216" description="IPTL-CTERM sorting domain-containing protein" evidence="2">
    <location>
        <begin position="23"/>
        <end position="272"/>
    </location>
</feature>
<feature type="transmembrane region" description="Helical" evidence="1">
    <location>
        <begin position="247"/>
        <end position="268"/>
    </location>
</feature>
<keyword evidence="1" id="KW-0812">Transmembrane</keyword>
<proteinExistence type="predicted"/>
<evidence type="ECO:0000313" key="3">
    <source>
        <dbReference type="EMBL" id="QBB69202.1"/>
    </source>
</evidence>
<dbReference type="EMBL" id="CP035704">
    <property type="protein sequence ID" value="QBB69202.1"/>
    <property type="molecule type" value="Genomic_DNA"/>
</dbReference>
<sequence length="272" mass="28357">MLMSVKNMMFIALACVSASAFAQVDTRAGALVAVSPIVMPQSSNPVLHDQTSNAVPPLGASAQQLLATPGTLDTQAADDIVITDASGWSITQINFVVATDNGKNPAAQAASVNIVADGNGLPNDKVLFCQANNVVPTFNTSGNVMSVIFPTVCKLPAGHYWVELQALSNFSVNGNFVWEARTTQSDSPAVWRNPGGHFPGGPACPSWATLANCQIAGNFVGHVVAPDLLFQVLGARIEADPPALPALSLWSVLVLSGLLALFAGLPMLRTPR</sequence>
<gene>
    <name evidence="3" type="ORF">ELE36_01755</name>
</gene>
<evidence type="ECO:0000313" key="4">
    <source>
        <dbReference type="Proteomes" id="UP000291562"/>
    </source>
</evidence>
<dbReference type="RefSeq" id="WP_129831458.1">
    <property type="nucleotide sequence ID" value="NZ_CP035704.1"/>
</dbReference>
<evidence type="ECO:0008006" key="5">
    <source>
        <dbReference type="Google" id="ProtNLM"/>
    </source>
</evidence>
<dbReference type="AlphaFoldDB" id="A0A411HFE8"/>
<keyword evidence="1" id="KW-0472">Membrane</keyword>
<keyword evidence="2" id="KW-0732">Signal</keyword>
<organism evidence="3 4">
    <name type="scientific">Pseudolysobacter antarcticus</name>
    <dbReference type="NCBI Taxonomy" id="2511995"/>
    <lineage>
        <taxon>Bacteria</taxon>
        <taxon>Pseudomonadati</taxon>
        <taxon>Pseudomonadota</taxon>
        <taxon>Gammaproteobacteria</taxon>
        <taxon>Lysobacterales</taxon>
        <taxon>Rhodanobacteraceae</taxon>
        <taxon>Pseudolysobacter</taxon>
    </lineage>
</organism>
<keyword evidence="1" id="KW-1133">Transmembrane helix</keyword>
<dbReference type="KEGG" id="xbc:ELE36_01755"/>
<evidence type="ECO:0000256" key="2">
    <source>
        <dbReference type="SAM" id="SignalP"/>
    </source>
</evidence>
<accession>A0A411HFE8</accession>
<keyword evidence="4" id="KW-1185">Reference proteome</keyword>
<reference evidence="3 4" key="1">
    <citation type="submission" date="2019-01" db="EMBL/GenBank/DDBJ databases">
        <title>Pseudolysobacter antarctica gen. nov., sp. nov., isolated from Fildes Peninsula, Antarctica.</title>
        <authorList>
            <person name="Wei Z."/>
            <person name="Peng F."/>
        </authorList>
    </citation>
    <scope>NUCLEOTIDE SEQUENCE [LARGE SCALE GENOMIC DNA]</scope>
    <source>
        <strain evidence="3 4">AQ6-296</strain>
    </source>
</reference>
<dbReference type="OrthoDB" id="5957733at2"/>
<feature type="signal peptide" evidence="2">
    <location>
        <begin position="1"/>
        <end position="22"/>
    </location>
</feature>
<evidence type="ECO:0000256" key="1">
    <source>
        <dbReference type="SAM" id="Phobius"/>
    </source>
</evidence>
<name>A0A411HFE8_9GAMM</name>
<protein>
    <recommendedName>
        <fullName evidence="5">IPTL-CTERM sorting domain-containing protein</fullName>
    </recommendedName>
</protein>